<accession>A0ABT5SAF2</accession>
<feature type="transmembrane region" description="Helical" evidence="1">
    <location>
        <begin position="104"/>
        <end position="121"/>
    </location>
</feature>
<name>A0ABT5SAF2_9FLAO</name>
<evidence type="ECO:0000256" key="1">
    <source>
        <dbReference type="SAM" id="Phobius"/>
    </source>
</evidence>
<dbReference type="RefSeq" id="WP_265725645.1">
    <property type="nucleotide sequence ID" value="NZ_JAOSLC020000003.1"/>
</dbReference>
<keyword evidence="1" id="KW-0812">Transmembrane</keyword>
<dbReference type="Proteomes" id="UP001151478">
    <property type="component" value="Unassembled WGS sequence"/>
</dbReference>
<reference evidence="2" key="1">
    <citation type="submission" date="2023-02" db="EMBL/GenBank/DDBJ databases">
        <title>Polaribacter ponticola sp. nov., isolated from seawater.</title>
        <authorList>
            <person name="Baek J.H."/>
            <person name="Kim J.M."/>
            <person name="Choi D.G."/>
            <person name="Jeon C.O."/>
        </authorList>
    </citation>
    <scope>NUCLEOTIDE SEQUENCE</scope>
    <source>
        <strain evidence="2">MSW5</strain>
    </source>
</reference>
<feature type="transmembrane region" description="Helical" evidence="1">
    <location>
        <begin position="152"/>
        <end position="169"/>
    </location>
</feature>
<proteinExistence type="predicted"/>
<protein>
    <submittedName>
        <fullName evidence="2">Uncharacterized protein</fullName>
    </submittedName>
</protein>
<feature type="transmembrane region" description="Helical" evidence="1">
    <location>
        <begin position="7"/>
        <end position="28"/>
    </location>
</feature>
<keyword evidence="1" id="KW-0472">Membrane</keyword>
<keyword evidence="3" id="KW-1185">Reference proteome</keyword>
<keyword evidence="1" id="KW-1133">Transmembrane helix</keyword>
<evidence type="ECO:0000313" key="2">
    <source>
        <dbReference type="EMBL" id="MDD7915068.1"/>
    </source>
</evidence>
<feature type="transmembrane region" description="Helical" evidence="1">
    <location>
        <begin position="80"/>
        <end position="98"/>
    </location>
</feature>
<organism evidence="2 3">
    <name type="scientific">Polaribacter ponticola</name>
    <dbReference type="NCBI Taxonomy" id="2978475"/>
    <lineage>
        <taxon>Bacteria</taxon>
        <taxon>Pseudomonadati</taxon>
        <taxon>Bacteroidota</taxon>
        <taxon>Flavobacteriia</taxon>
        <taxon>Flavobacteriales</taxon>
        <taxon>Flavobacteriaceae</taxon>
    </lineage>
</organism>
<feature type="transmembrane region" description="Helical" evidence="1">
    <location>
        <begin position="40"/>
        <end position="59"/>
    </location>
</feature>
<feature type="transmembrane region" description="Helical" evidence="1">
    <location>
        <begin position="128"/>
        <end position="146"/>
    </location>
</feature>
<sequence length="199" mass="22787">MRIHKVISTILHPIVLPTIGVMLYFLLIPNSFRSNQKFTLLSIVFICTYLIPLLVLFVFKKFKIIKNYQTESIKERKLPVAIMIIVFYVLGNTIYNIANLRDLSMLFHASSLGLFLIYLLFNLKIKASIHLLSFGISIGFFLILSYTYNQSMLLIIIVLLFLSGILASARLHLKAHNNKEIYLGFFIGIASSLSIHFIL</sequence>
<evidence type="ECO:0000313" key="3">
    <source>
        <dbReference type="Proteomes" id="UP001151478"/>
    </source>
</evidence>
<dbReference type="EMBL" id="JAOSLC020000003">
    <property type="protein sequence ID" value="MDD7915068.1"/>
    <property type="molecule type" value="Genomic_DNA"/>
</dbReference>
<comment type="caution">
    <text evidence="2">The sequence shown here is derived from an EMBL/GenBank/DDBJ whole genome shotgun (WGS) entry which is preliminary data.</text>
</comment>
<gene>
    <name evidence="2" type="ORF">N5A56_011875</name>
</gene>
<feature type="transmembrane region" description="Helical" evidence="1">
    <location>
        <begin position="181"/>
        <end position="198"/>
    </location>
</feature>